<dbReference type="EMBL" id="PEBK01000001">
    <property type="protein sequence ID" value="PJM76299.1"/>
    <property type="molecule type" value="Genomic_DNA"/>
</dbReference>
<dbReference type="UniPathway" id="UPA00085"/>
<evidence type="ECO:0000256" key="11">
    <source>
        <dbReference type="RuleBase" id="RU003750"/>
    </source>
</evidence>
<dbReference type="Proteomes" id="UP000231451">
    <property type="component" value="Unassembled WGS sequence"/>
</dbReference>
<reference evidence="14 15" key="1">
    <citation type="submission" date="2017-10" db="EMBL/GenBank/DDBJ databases">
        <title>Draft genome sequences of strains TRE 1, TRE 9, TRE H and TRI 7, isolated from tamarins, belonging to four potential novel Bifidobacterium species.</title>
        <authorList>
            <person name="Mattarelli P."/>
            <person name="Modesto M."/>
            <person name="Puglisi E."/>
            <person name="Morelli L."/>
            <person name="Spezio C."/>
            <person name="Bonetti A."/>
            <person name="Sandri C."/>
        </authorList>
    </citation>
    <scope>NUCLEOTIDE SEQUENCE [LARGE SCALE GENOMIC DNA]</scope>
    <source>
        <strain evidence="15">TRI7</strain>
    </source>
</reference>
<keyword evidence="15" id="KW-1185">Reference proteome</keyword>
<keyword evidence="8 13" id="KW-0472">Membrane</keyword>
<keyword evidence="7" id="KW-0443">Lipid metabolism</keyword>
<keyword evidence="6 13" id="KW-1133">Transmembrane helix</keyword>
<evidence type="ECO:0000256" key="10">
    <source>
        <dbReference type="ARBA" id="ARBA00023264"/>
    </source>
</evidence>
<organism evidence="14 15">
    <name type="scientific">Bifidobacterium simiarum</name>
    <dbReference type="NCBI Taxonomy" id="2045441"/>
    <lineage>
        <taxon>Bacteria</taxon>
        <taxon>Bacillati</taxon>
        <taxon>Actinomycetota</taxon>
        <taxon>Actinomycetes</taxon>
        <taxon>Bifidobacteriales</taxon>
        <taxon>Bifidobacteriaceae</taxon>
        <taxon>Bifidobacterium</taxon>
    </lineage>
</organism>
<feature type="transmembrane region" description="Helical" evidence="13">
    <location>
        <begin position="95"/>
        <end position="120"/>
    </location>
</feature>
<evidence type="ECO:0000256" key="4">
    <source>
        <dbReference type="ARBA" id="ARBA00022679"/>
    </source>
</evidence>
<dbReference type="InterPro" id="IPR050324">
    <property type="entry name" value="CDP-alcohol_PTase-I"/>
</dbReference>
<keyword evidence="10" id="KW-1208">Phospholipid metabolism</keyword>
<evidence type="ECO:0000256" key="7">
    <source>
        <dbReference type="ARBA" id="ARBA00023098"/>
    </source>
</evidence>
<feature type="transmembrane region" description="Helical" evidence="13">
    <location>
        <begin position="55"/>
        <end position="74"/>
    </location>
</feature>
<evidence type="ECO:0000256" key="13">
    <source>
        <dbReference type="SAM" id="Phobius"/>
    </source>
</evidence>
<dbReference type="OrthoDB" id="9796672at2"/>
<dbReference type="GO" id="GO:0046474">
    <property type="term" value="P:glycerophospholipid biosynthetic process"/>
    <property type="evidence" value="ECO:0007669"/>
    <property type="project" value="TreeGrafter"/>
</dbReference>
<dbReference type="PROSITE" id="PS00379">
    <property type="entry name" value="CDP_ALCOHOL_P_TRANSF"/>
    <property type="match status" value="1"/>
</dbReference>
<sequence>MSIRTDTTGADEASDDESFSPEPRNVILTVPNAISALRILSIPVIAVLISNRWLIWSLVVLAISSASDGIDGYIARRFNQVSRIGQILDPIADRLLIICSMLALGWAHILPWWLLIAVGSRDVIMLLEVLLLSNNDYGPLPVHFVGKAGTALLLMSVPVLIVADLRVSPFFEVLHCAGVAGAIWGAALYWVAGLIYIIQGYMLIHQGGERSTGAGSDGKELAHAE</sequence>
<evidence type="ECO:0000256" key="12">
    <source>
        <dbReference type="SAM" id="MobiDB-lite"/>
    </source>
</evidence>
<feature type="transmembrane region" description="Helical" evidence="13">
    <location>
        <begin position="173"/>
        <end position="198"/>
    </location>
</feature>
<evidence type="ECO:0000256" key="1">
    <source>
        <dbReference type="ARBA" id="ARBA00004141"/>
    </source>
</evidence>
<dbReference type="InterPro" id="IPR043130">
    <property type="entry name" value="CDP-OH_PTrfase_TM_dom"/>
</dbReference>
<dbReference type="Pfam" id="PF01066">
    <property type="entry name" value="CDP-OH_P_transf"/>
    <property type="match status" value="1"/>
</dbReference>
<evidence type="ECO:0000256" key="3">
    <source>
        <dbReference type="ARBA" id="ARBA00022516"/>
    </source>
</evidence>
<evidence type="ECO:0000256" key="6">
    <source>
        <dbReference type="ARBA" id="ARBA00022989"/>
    </source>
</evidence>
<keyword evidence="5 13" id="KW-0812">Transmembrane</keyword>
<evidence type="ECO:0000313" key="15">
    <source>
        <dbReference type="Proteomes" id="UP000231451"/>
    </source>
</evidence>
<keyword evidence="3" id="KW-0444">Lipid biosynthesis</keyword>
<evidence type="ECO:0000256" key="9">
    <source>
        <dbReference type="ARBA" id="ARBA00023209"/>
    </source>
</evidence>
<protein>
    <submittedName>
        <fullName evidence="14">CDP-diacylglycerol--glycerol-3-phosphate 3-phosphatidyltransferase</fullName>
    </submittedName>
</protein>
<dbReference type="InterPro" id="IPR048254">
    <property type="entry name" value="CDP_ALCOHOL_P_TRANSF_CS"/>
</dbReference>
<keyword evidence="9" id="KW-0594">Phospholipid biosynthesis</keyword>
<dbReference type="PANTHER" id="PTHR14269">
    <property type="entry name" value="CDP-DIACYLGLYCEROL--GLYCEROL-3-PHOSPHATE 3-PHOSPHATIDYLTRANSFERASE-RELATED"/>
    <property type="match status" value="1"/>
</dbReference>
<keyword evidence="4 11" id="KW-0808">Transferase</keyword>
<feature type="transmembrane region" description="Helical" evidence="13">
    <location>
        <begin position="140"/>
        <end position="161"/>
    </location>
</feature>
<evidence type="ECO:0000256" key="8">
    <source>
        <dbReference type="ARBA" id="ARBA00023136"/>
    </source>
</evidence>
<evidence type="ECO:0000313" key="14">
    <source>
        <dbReference type="EMBL" id="PJM76299.1"/>
    </source>
</evidence>
<dbReference type="InterPro" id="IPR000462">
    <property type="entry name" value="CDP-OH_P_trans"/>
</dbReference>
<dbReference type="Gene3D" id="1.20.120.1760">
    <property type="match status" value="1"/>
</dbReference>
<feature type="transmembrane region" description="Helical" evidence="13">
    <location>
        <begin position="26"/>
        <end position="49"/>
    </location>
</feature>
<comment type="subcellular location">
    <subcellularLocation>
        <location evidence="1">Membrane</location>
        <topology evidence="1">Multi-pass membrane protein</topology>
    </subcellularLocation>
</comment>
<proteinExistence type="inferred from homology"/>
<accession>A0A2M9HHM6</accession>
<comment type="similarity">
    <text evidence="2 11">Belongs to the CDP-alcohol phosphatidyltransferase class-I family.</text>
</comment>
<name>A0A2M9HHM6_9BIFI</name>
<feature type="region of interest" description="Disordered" evidence="12">
    <location>
        <begin position="1"/>
        <end position="21"/>
    </location>
</feature>
<evidence type="ECO:0000256" key="5">
    <source>
        <dbReference type="ARBA" id="ARBA00022692"/>
    </source>
</evidence>
<gene>
    <name evidence="14" type="ORF">CSQ87_01975</name>
</gene>
<dbReference type="PIRSF" id="PIRSF000847">
    <property type="entry name" value="Phos_ph_gly_syn"/>
    <property type="match status" value="1"/>
</dbReference>
<evidence type="ECO:0000256" key="2">
    <source>
        <dbReference type="ARBA" id="ARBA00010441"/>
    </source>
</evidence>
<dbReference type="PANTHER" id="PTHR14269:SF62">
    <property type="entry name" value="CDP-DIACYLGLYCEROL--GLYCEROL-3-PHOSPHATE 3-PHOSPHATIDYLTRANSFERASE 1, CHLOROPLASTIC"/>
    <property type="match status" value="1"/>
</dbReference>
<dbReference type="GO" id="GO:0016020">
    <property type="term" value="C:membrane"/>
    <property type="evidence" value="ECO:0007669"/>
    <property type="project" value="UniProtKB-SubCell"/>
</dbReference>
<comment type="caution">
    <text evidence="14">The sequence shown here is derived from an EMBL/GenBank/DDBJ whole genome shotgun (WGS) entry which is preliminary data.</text>
</comment>
<dbReference type="RefSeq" id="WP_100512166.1">
    <property type="nucleotide sequence ID" value="NZ_JAFEJQ010000011.1"/>
</dbReference>
<dbReference type="InterPro" id="IPR004570">
    <property type="entry name" value="Phosphatidylglycerol_P_synth"/>
</dbReference>
<dbReference type="GO" id="GO:0008444">
    <property type="term" value="F:CDP-diacylglycerol-glycerol-3-phosphate 3-phosphatidyltransferase activity"/>
    <property type="evidence" value="ECO:0007669"/>
    <property type="project" value="InterPro"/>
</dbReference>
<dbReference type="AlphaFoldDB" id="A0A2M9HHM6"/>